<accession>A0AA36EIK4</accession>
<evidence type="ECO:0000256" key="3">
    <source>
        <dbReference type="ARBA" id="ARBA00023135"/>
    </source>
</evidence>
<dbReference type="AlphaFoldDB" id="A0AA36EIK4"/>
<feature type="region of interest" description="Disordered" evidence="5">
    <location>
        <begin position="165"/>
        <end position="189"/>
    </location>
</feature>
<evidence type="ECO:0000256" key="5">
    <source>
        <dbReference type="SAM" id="MobiDB-lite"/>
    </source>
</evidence>
<keyword evidence="7" id="KW-1185">Reference proteome</keyword>
<dbReference type="GO" id="GO:0008312">
    <property type="term" value="F:7S RNA binding"/>
    <property type="evidence" value="ECO:0007669"/>
    <property type="project" value="InterPro"/>
</dbReference>
<dbReference type="PANTHER" id="PTHR17453">
    <property type="entry name" value="SIGNAL RECOGNITION PARTICLE 19 KD PROTEIN"/>
    <property type="match status" value="1"/>
</dbReference>
<evidence type="ECO:0000256" key="1">
    <source>
        <dbReference type="ARBA" id="ARBA00004496"/>
    </source>
</evidence>
<dbReference type="EMBL" id="OX465084">
    <property type="protein sequence ID" value="CAI9297553.1"/>
    <property type="molecule type" value="Genomic_DNA"/>
</dbReference>
<evidence type="ECO:0000313" key="6">
    <source>
        <dbReference type="EMBL" id="CAI9297553.1"/>
    </source>
</evidence>
<dbReference type="InterPro" id="IPR002778">
    <property type="entry name" value="Signal_recog_particle_SRP19"/>
</dbReference>
<reference evidence="6" key="1">
    <citation type="submission" date="2023-04" db="EMBL/GenBank/DDBJ databases">
        <authorList>
            <person name="Vijverberg K."/>
            <person name="Xiong W."/>
            <person name="Schranz E."/>
        </authorList>
    </citation>
    <scope>NUCLEOTIDE SEQUENCE</scope>
</reference>
<sequence>MTSTELPSDSHNHRTTYTLLRFSCLHLPPLHSSLHRKPLSSTFIDLISSIISKLSHPHILVSPLIIAISSLEDDPLAKQTKAKGRRLCATKACGNPITVEIGDCCSHLKIPFAVELDKAYPRDFMQVGRVRFILKWSDGSLYDQAISSKKYLMLHVAELVPRHPSRVKKQVPAATSTTGPSKSRKGGNY</sequence>
<protein>
    <submittedName>
        <fullName evidence="6">Uncharacterized protein</fullName>
    </submittedName>
</protein>
<dbReference type="Proteomes" id="UP001177003">
    <property type="component" value="Chromosome 8"/>
</dbReference>
<dbReference type="GO" id="GO:0006617">
    <property type="term" value="P:SRP-dependent cotranslational protein targeting to membrane, signal sequence recognition"/>
    <property type="evidence" value="ECO:0007669"/>
    <property type="project" value="TreeGrafter"/>
</dbReference>
<organism evidence="6 7">
    <name type="scientific">Lactuca saligna</name>
    <name type="common">Willowleaf lettuce</name>
    <dbReference type="NCBI Taxonomy" id="75948"/>
    <lineage>
        <taxon>Eukaryota</taxon>
        <taxon>Viridiplantae</taxon>
        <taxon>Streptophyta</taxon>
        <taxon>Embryophyta</taxon>
        <taxon>Tracheophyta</taxon>
        <taxon>Spermatophyta</taxon>
        <taxon>Magnoliopsida</taxon>
        <taxon>eudicotyledons</taxon>
        <taxon>Gunneridae</taxon>
        <taxon>Pentapetalae</taxon>
        <taxon>asterids</taxon>
        <taxon>campanulids</taxon>
        <taxon>Asterales</taxon>
        <taxon>Asteraceae</taxon>
        <taxon>Cichorioideae</taxon>
        <taxon>Cichorieae</taxon>
        <taxon>Lactucinae</taxon>
        <taxon>Lactuca</taxon>
    </lineage>
</organism>
<dbReference type="SUPFAM" id="SSF69695">
    <property type="entry name" value="SRP19"/>
    <property type="match status" value="1"/>
</dbReference>
<comment type="subcellular location">
    <subcellularLocation>
        <location evidence="1">Cytoplasm</location>
    </subcellularLocation>
</comment>
<dbReference type="Gene3D" id="3.30.56.30">
    <property type="entry name" value="Signal recognition particle, SRP19-like subunit"/>
    <property type="match status" value="1"/>
</dbReference>
<dbReference type="Pfam" id="PF01922">
    <property type="entry name" value="SRP19"/>
    <property type="match status" value="1"/>
</dbReference>
<keyword evidence="4" id="KW-0687">Ribonucleoprotein</keyword>
<gene>
    <name evidence="6" type="ORF">LSALG_LOCUS36359</name>
</gene>
<keyword evidence="3" id="KW-0733">Signal recognition particle</keyword>
<evidence type="ECO:0000256" key="4">
    <source>
        <dbReference type="ARBA" id="ARBA00023274"/>
    </source>
</evidence>
<dbReference type="GO" id="GO:0005786">
    <property type="term" value="C:signal recognition particle, endoplasmic reticulum targeting"/>
    <property type="evidence" value="ECO:0007669"/>
    <property type="project" value="UniProtKB-KW"/>
</dbReference>
<evidence type="ECO:0000313" key="7">
    <source>
        <dbReference type="Proteomes" id="UP001177003"/>
    </source>
</evidence>
<proteinExistence type="predicted"/>
<keyword evidence="2" id="KW-0963">Cytoplasm</keyword>
<dbReference type="PANTHER" id="PTHR17453:SF0">
    <property type="entry name" value="SIGNAL RECOGNITION PARTICLE 19 KDA PROTEIN"/>
    <property type="match status" value="1"/>
</dbReference>
<dbReference type="InterPro" id="IPR036521">
    <property type="entry name" value="SRP19-like_sf"/>
</dbReference>
<evidence type="ECO:0000256" key="2">
    <source>
        <dbReference type="ARBA" id="ARBA00022490"/>
    </source>
</evidence>
<name>A0AA36EIK4_LACSI</name>